<dbReference type="EMBL" id="CH940665">
    <property type="protein sequence ID" value="KRF85401.1"/>
    <property type="molecule type" value="Genomic_DNA"/>
</dbReference>
<dbReference type="GO" id="GO:0005737">
    <property type="term" value="C:cytoplasm"/>
    <property type="evidence" value="ECO:0007669"/>
    <property type="project" value="UniProtKB-SubCell"/>
</dbReference>
<dbReference type="KEGG" id="dvi:6636195"/>
<dbReference type="InterPro" id="IPR013083">
    <property type="entry name" value="Znf_RING/FYVE/PHD"/>
</dbReference>
<dbReference type="SUPFAM" id="SSF57850">
    <property type="entry name" value="RING/U-box"/>
    <property type="match status" value="1"/>
</dbReference>
<gene>
    <name evidence="12" type="primary">Dvir\GJ18673</name>
    <name evidence="12" type="ORF">Dvir_GJ18673</name>
</gene>
<evidence type="ECO:0000256" key="2">
    <source>
        <dbReference type="ARBA" id="ARBA00004496"/>
    </source>
</evidence>
<evidence type="ECO:0000313" key="13">
    <source>
        <dbReference type="EMBL" id="KRF85401.1"/>
    </source>
</evidence>
<dbReference type="CDD" id="cd22423">
    <property type="entry name" value="KH-I_MEX3_rpt1"/>
    <property type="match status" value="1"/>
</dbReference>
<evidence type="ECO:0000313" key="14">
    <source>
        <dbReference type="EMBL" id="KRF85402.1"/>
    </source>
</evidence>
<dbReference type="GO" id="GO:0008270">
    <property type="term" value="F:zinc ion binding"/>
    <property type="evidence" value="ECO:0007669"/>
    <property type="project" value="UniProtKB-KW"/>
</dbReference>
<dbReference type="Gene3D" id="3.30.40.10">
    <property type="entry name" value="Zinc/RING finger domain, C3HC4 (zinc finger)"/>
    <property type="match status" value="1"/>
</dbReference>
<protein>
    <submittedName>
        <fullName evidence="12">Uncharacterized protein, isoform B</fullName>
    </submittedName>
    <submittedName>
        <fullName evidence="13">Uncharacterized protein, isoform D</fullName>
    </submittedName>
    <submittedName>
        <fullName evidence="14">Uncharacterized protein, isoform E</fullName>
    </submittedName>
    <submittedName>
        <fullName evidence="15">Uncharacterized protein, isoform F</fullName>
    </submittedName>
</protein>
<dbReference type="PANTHER" id="PTHR23285:SF7">
    <property type="entry name" value="LD09246P1"/>
    <property type="match status" value="1"/>
</dbReference>
<dbReference type="SUPFAM" id="SSF54791">
    <property type="entry name" value="Eukaryotic type KH-domain (KH-domain type I)"/>
    <property type="match status" value="2"/>
</dbReference>
<reference evidence="12 16" key="1">
    <citation type="journal article" date="2007" name="Nature">
        <title>Evolution of genes and genomes on the Drosophila phylogeny.</title>
        <authorList>
            <consortium name="Drosophila 12 Genomes Consortium"/>
            <person name="Clark A.G."/>
            <person name="Eisen M.B."/>
            <person name="Smith D.R."/>
            <person name="Bergman C.M."/>
            <person name="Oliver B."/>
            <person name="Markow T.A."/>
            <person name="Kaufman T.C."/>
            <person name="Kellis M."/>
            <person name="Gelbart W."/>
            <person name="Iyer V.N."/>
            <person name="Pollard D.A."/>
            <person name="Sackton T.B."/>
            <person name="Larracuente A.M."/>
            <person name="Singh N.D."/>
            <person name="Abad J.P."/>
            <person name="Abt D.N."/>
            <person name="Adryan B."/>
            <person name="Aguade M."/>
            <person name="Akashi H."/>
            <person name="Anderson W.W."/>
            <person name="Aquadro C.F."/>
            <person name="Ardell D.H."/>
            <person name="Arguello R."/>
            <person name="Artieri C.G."/>
            <person name="Barbash D.A."/>
            <person name="Barker D."/>
            <person name="Barsanti P."/>
            <person name="Batterham P."/>
            <person name="Batzoglou S."/>
            <person name="Begun D."/>
            <person name="Bhutkar A."/>
            <person name="Blanco E."/>
            <person name="Bosak S.A."/>
            <person name="Bradley R.K."/>
            <person name="Brand A.D."/>
            <person name="Brent M.R."/>
            <person name="Brooks A.N."/>
            <person name="Brown R.H."/>
            <person name="Butlin R.K."/>
            <person name="Caggese C."/>
            <person name="Calvi B.R."/>
            <person name="Bernardo de Carvalho A."/>
            <person name="Caspi A."/>
            <person name="Castrezana S."/>
            <person name="Celniker S.E."/>
            <person name="Chang J.L."/>
            <person name="Chapple C."/>
            <person name="Chatterji S."/>
            <person name="Chinwalla A."/>
            <person name="Civetta A."/>
            <person name="Clifton S.W."/>
            <person name="Comeron J.M."/>
            <person name="Costello J.C."/>
            <person name="Coyne J.A."/>
            <person name="Daub J."/>
            <person name="David R.G."/>
            <person name="Delcher A.L."/>
            <person name="Delehaunty K."/>
            <person name="Do C.B."/>
            <person name="Ebling H."/>
            <person name="Edwards K."/>
            <person name="Eickbush T."/>
            <person name="Evans J.D."/>
            <person name="Filipski A."/>
            <person name="Findeiss S."/>
            <person name="Freyhult E."/>
            <person name="Fulton L."/>
            <person name="Fulton R."/>
            <person name="Garcia A.C."/>
            <person name="Gardiner A."/>
            <person name="Garfield D.A."/>
            <person name="Garvin B.E."/>
            <person name="Gibson G."/>
            <person name="Gilbert D."/>
            <person name="Gnerre S."/>
            <person name="Godfrey J."/>
            <person name="Good R."/>
            <person name="Gotea V."/>
            <person name="Gravely B."/>
            <person name="Greenberg A.J."/>
            <person name="Griffiths-Jones S."/>
            <person name="Gross S."/>
            <person name="Guigo R."/>
            <person name="Gustafson E.A."/>
            <person name="Haerty W."/>
            <person name="Hahn M.W."/>
            <person name="Halligan D.L."/>
            <person name="Halpern A.L."/>
            <person name="Halter G.M."/>
            <person name="Han M.V."/>
            <person name="Heger A."/>
            <person name="Hillier L."/>
            <person name="Hinrichs A.S."/>
            <person name="Holmes I."/>
            <person name="Hoskins R.A."/>
            <person name="Hubisz M.J."/>
            <person name="Hultmark D."/>
            <person name="Huntley M.A."/>
            <person name="Jaffe D.B."/>
            <person name="Jagadeeshan S."/>
            <person name="Jeck W.R."/>
            <person name="Johnson J."/>
            <person name="Jones C.D."/>
            <person name="Jordan W.C."/>
            <person name="Karpen G.H."/>
            <person name="Kataoka E."/>
            <person name="Keightley P.D."/>
            <person name="Kheradpour P."/>
            <person name="Kirkness E.F."/>
            <person name="Koerich L.B."/>
            <person name="Kristiansen K."/>
            <person name="Kudrna D."/>
            <person name="Kulathinal R.J."/>
            <person name="Kumar S."/>
            <person name="Kwok R."/>
            <person name="Lander E."/>
            <person name="Langley C.H."/>
            <person name="Lapoint R."/>
            <person name="Lazzaro B.P."/>
            <person name="Lee S.J."/>
            <person name="Levesque L."/>
            <person name="Li R."/>
            <person name="Lin C.F."/>
            <person name="Lin M.F."/>
            <person name="Lindblad-Toh K."/>
            <person name="Llopart A."/>
            <person name="Long M."/>
            <person name="Low L."/>
            <person name="Lozovsky E."/>
            <person name="Lu J."/>
            <person name="Luo M."/>
            <person name="Machado C.A."/>
            <person name="Makalowski W."/>
            <person name="Marzo M."/>
            <person name="Matsuda M."/>
            <person name="Matzkin L."/>
            <person name="McAllister B."/>
            <person name="McBride C.S."/>
            <person name="McKernan B."/>
            <person name="McKernan K."/>
            <person name="Mendez-Lago M."/>
            <person name="Minx P."/>
            <person name="Mollenhauer M.U."/>
            <person name="Montooth K."/>
            <person name="Mount S.M."/>
            <person name="Mu X."/>
            <person name="Myers E."/>
            <person name="Negre B."/>
            <person name="Newfeld S."/>
            <person name="Nielsen R."/>
            <person name="Noor M.A."/>
            <person name="O'Grady P."/>
            <person name="Pachter L."/>
            <person name="Papaceit M."/>
            <person name="Parisi M.J."/>
            <person name="Parisi M."/>
            <person name="Parts L."/>
            <person name="Pedersen J.S."/>
            <person name="Pesole G."/>
            <person name="Phillippy A.M."/>
            <person name="Ponting C.P."/>
            <person name="Pop M."/>
            <person name="Porcelli D."/>
            <person name="Powell J.R."/>
            <person name="Prohaska S."/>
            <person name="Pruitt K."/>
            <person name="Puig M."/>
            <person name="Quesneville H."/>
            <person name="Ram K.R."/>
            <person name="Rand D."/>
            <person name="Rasmussen M.D."/>
            <person name="Reed L.K."/>
            <person name="Reenan R."/>
            <person name="Reily A."/>
            <person name="Remington K.A."/>
            <person name="Rieger T.T."/>
            <person name="Ritchie M.G."/>
            <person name="Robin C."/>
            <person name="Rogers Y.H."/>
            <person name="Rohde C."/>
            <person name="Rozas J."/>
            <person name="Rubenfield M.J."/>
            <person name="Ruiz A."/>
            <person name="Russo S."/>
            <person name="Salzberg S.L."/>
            <person name="Sanchez-Gracia A."/>
            <person name="Saranga D.J."/>
            <person name="Sato H."/>
            <person name="Schaeffer S.W."/>
            <person name="Schatz M.C."/>
            <person name="Schlenke T."/>
            <person name="Schwartz R."/>
            <person name="Segarra C."/>
            <person name="Singh R.S."/>
            <person name="Sirot L."/>
            <person name="Sirota M."/>
            <person name="Sisneros N.B."/>
            <person name="Smith C.D."/>
            <person name="Smith T.F."/>
            <person name="Spieth J."/>
            <person name="Stage D.E."/>
            <person name="Stark A."/>
            <person name="Stephan W."/>
            <person name="Strausberg R.L."/>
            <person name="Strempel S."/>
            <person name="Sturgill D."/>
            <person name="Sutton G."/>
            <person name="Sutton G.G."/>
            <person name="Tao W."/>
            <person name="Teichmann S."/>
            <person name="Tobari Y.N."/>
            <person name="Tomimura Y."/>
            <person name="Tsolas J.M."/>
            <person name="Valente V.L."/>
            <person name="Venter E."/>
            <person name="Venter J.C."/>
            <person name="Vicario S."/>
            <person name="Vieira F.G."/>
            <person name="Vilella A.J."/>
            <person name="Villasante A."/>
            <person name="Walenz B."/>
            <person name="Wang J."/>
            <person name="Wasserman M."/>
            <person name="Watts T."/>
            <person name="Wilson D."/>
            <person name="Wilson R.K."/>
            <person name="Wing R.A."/>
            <person name="Wolfner M.F."/>
            <person name="Wong A."/>
            <person name="Wong G.K."/>
            <person name="Wu C.I."/>
            <person name="Wu G."/>
            <person name="Yamamoto D."/>
            <person name="Yang H.P."/>
            <person name="Yang S.P."/>
            <person name="Yorke J.A."/>
            <person name="Yoshida K."/>
            <person name="Zdobnov E."/>
            <person name="Zhang P."/>
            <person name="Zhang Y."/>
            <person name="Zimin A.V."/>
            <person name="Baldwin J."/>
            <person name="Abdouelleil A."/>
            <person name="Abdulkadir J."/>
            <person name="Abebe A."/>
            <person name="Abera B."/>
            <person name="Abreu J."/>
            <person name="Acer S.C."/>
            <person name="Aftuck L."/>
            <person name="Alexander A."/>
            <person name="An P."/>
            <person name="Anderson E."/>
            <person name="Anderson S."/>
            <person name="Arachi H."/>
            <person name="Azer M."/>
            <person name="Bachantsang P."/>
            <person name="Barry A."/>
            <person name="Bayul T."/>
            <person name="Berlin A."/>
            <person name="Bessette D."/>
            <person name="Bloom T."/>
            <person name="Blye J."/>
            <person name="Boguslavskiy L."/>
            <person name="Bonnet C."/>
            <person name="Boukhgalter B."/>
            <person name="Bourzgui I."/>
            <person name="Brown A."/>
            <person name="Cahill P."/>
            <person name="Channer S."/>
            <person name="Cheshatsang Y."/>
            <person name="Chuda L."/>
            <person name="Citroen M."/>
            <person name="Collymore A."/>
            <person name="Cooke P."/>
            <person name="Costello M."/>
            <person name="D'Aco K."/>
            <person name="Daza R."/>
            <person name="De Haan G."/>
            <person name="DeGray S."/>
            <person name="DeMaso C."/>
            <person name="Dhargay N."/>
            <person name="Dooley K."/>
            <person name="Dooley E."/>
            <person name="Doricent M."/>
            <person name="Dorje P."/>
            <person name="Dorjee K."/>
            <person name="Dupes A."/>
            <person name="Elong R."/>
            <person name="Falk J."/>
            <person name="Farina A."/>
            <person name="Faro S."/>
            <person name="Ferguson D."/>
            <person name="Fisher S."/>
            <person name="Foley C.D."/>
            <person name="Franke A."/>
            <person name="Friedrich D."/>
            <person name="Gadbois L."/>
            <person name="Gearin G."/>
            <person name="Gearin C.R."/>
            <person name="Giannoukos G."/>
            <person name="Goode T."/>
            <person name="Graham J."/>
            <person name="Grandbois E."/>
            <person name="Grewal S."/>
            <person name="Gyaltsen K."/>
            <person name="Hafez N."/>
            <person name="Hagos B."/>
            <person name="Hall J."/>
            <person name="Henson C."/>
            <person name="Hollinger A."/>
            <person name="Honan T."/>
            <person name="Huard M.D."/>
            <person name="Hughes L."/>
            <person name="Hurhula B."/>
            <person name="Husby M.E."/>
            <person name="Kamat A."/>
            <person name="Kanga B."/>
            <person name="Kashin S."/>
            <person name="Khazanovich D."/>
            <person name="Kisner P."/>
            <person name="Lance K."/>
            <person name="Lara M."/>
            <person name="Lee W."/>
            <person name="Lennon N."/>
            <person name="Letendre F."/>
            <person name="LeVine R."/>
            <person name="Lipovsky A."/>
            <person name="Liu X."/>
            <person name="Liu J."/>
            <person name="Liu S."/>
            <person name="Lokyitsang T."/>
            <person name="Lokyitsang Y."/>
            <person name="Lubonja R."/>
            <person name="Lui A."/>
            <person name="MacDonald P."/>
            <person name="Magnisalis V."/>
            <person name="Maru K."/>
            <person name="Matthews C."/>
            <person name="McCusker W."/>
            <person name="McDonough S."/>
            <person name="Mehta T."/>
            <person name="Meldrim J."/>
            <person name="Meneus L."/>
            <person name="Mihai O."/>
            <person name="Mihalev A."/>
            <person name="Mihova T."/>
            <person name="Mittelman R."/>
            <person name="Mlenga V."/>
            <person name="Montmayeur A."/>
            <person name="Mulrain L."/>
            <person name="Navidi A."/>
            <person name="Naylor J."/>
            <person name="Negash T."/>
            <person name="Nguyen T."/>
            <person name="Nguyen N."/>
            <person name="Nicol R."/>
            <person name="Norbu C."/>
            <person name="Norbu N."/>
            <person name="Novod N."/>
            <person name="O'Neill B."/>
            <person name="Osman S."/>
            <person name="Markiewicz E."/>
            <person name="Oyono O.L."/>
            <person name="Patti C."/>
            <person name="Phunkhang P."/>
            <person name="Pierre F."/>
            <person name="Priest M."/>
            <person name="Raghuraman S."/>
            <person name="Rege F."/>
            <person name="Reyes R."/>
            <person name="Rise C."/>
            <person name="Rogov P."/>
            <person name="Ross K."/>
            <person name="Ryan E."/>
            <person name="Settipalli S."/>
            <person name="Shea T."/>
            <person name="Sherpa N."/>
            <person name="Shi L."/>
            <person name="Shih D."/>
            <person name="Sparrow T."/>
            <person name="Spaulding J."/>
            <person name="Stalker J."/>
            <person name="Stange-Thomann N."/>
            <person name="Stavropoulos S."/>
            <person name="Stone C."/>
            <person name="Strader C."/>
            <person name="Tesfaye S."/>
            <person name="Thomson T."/>
            <person name="Thoulutsang Y."/>
            <person name="Thoulutsang D."/>
            <person name="Topham K."/>
            <person name="Topping I."/>
            <person name="Tsamla T."/>
            <person name="Vassiliev H."/>
            <person name="Vo A."/>
            <person name="Wangchuk T."/>
            <person name="Wangdi T."/>
            <person name="Weiand M."/>
            <person name="Wilkinson J."/>
            <person name="Wilson A."/>
            <person name="Yadav S."/>
            <person name="Young G."/>
            <person name="Yu Q."/>
            <person name="Zembek L."/>
            <person name="Zhong D."/>
            <person name="Zimmer A."/>
            <person name="Zwirko Z."/>
            <person name="Jaffe D.B."/>
            <person name="Alvarez P."/>
            <person name="Brockman W."/>
            <person name="Butler J."/>
            <person name="Chin C."/>
            <person name="Gnerre S."/>
            <person name="Grabherr M."/>
            <person name="Kleber M."/>
            <person name="Mauceli E."/>
            <person name="MacCallum I."/>
        </authorList>
    </citation>
    <scope>NUCLEOTIDE SEQUENCE [LARGE SCALE GENOMIC DNA]</scope>
    <source>
        <strain evidence="12">TSC#15010-1051.87</strain>
        <strain evidence="16">Tucson 15010-1051.87</strain>
    </source>
</reference>
<dbReference type="FunFam" id="3.30.1370.10:FF:000012">
    <property type="entry name" value="Mex-3 RNA-binding family member D"/>
    <property type="match status" value="1"/>
</dbReference>
<dbReference type="Pfam" id="PF13920">
    <property type="entry name" value="zf-C3HC4_3"/>
    <property type="match status" value="1"/>
</dbReference>
<dbReference type="FunCoup" id="A0A0Q9WSY9">
    <property type="interactions" value="1167"/>
</dbReference>
<evidence type="ECO:0000256" key="5">
    <source>
        <dbReference type="ARBA" id="ARBA00022771"/>
    </source>
</evidence>
<dbReference type="Pfam" id="PF00013">
    <property type="entry name" value="KH_1"/>
    <property type="match status" value="2"/>
</dbReference>
<proteinExistence type="predicted"/>
<comment type="subcellular location">
    <subcellularLocation>
        <location evidence="2">Cytoplasm</location>
    </subcellularLocation>
    <subcellularLocation>
        <location evidence="1">Nucleus</location>
    </subcellularLocation>
</comment>
<dbReference type="Proteomes" id="UP000008792">
    <property type="component" value="Unassembled WGS sequence"/>
</dbReference>
<keyword evidence="6" id="KW-0862">Zinc</keyword>
<dbReference type="GO" id="GO:0003723">
    <property type="term" value="F:RNA binding"/>
    <property type="evidence" value="ECO:0007669"/>
    <property type="project" value="UniProtKB-UniRule"/>
</dbReference>
<keyword evidence="4" id="KW-0677">Repeat</keyword>
<dbReference type="EMBL" id="CH940665">
    <property type="protein sequence ID" value="KRF85402.1"/>
    <property type="molecule type" value="Genomic_DNA"/>
</dbReference>
<evidence type="ECO:0000313" key="12">
    <source>
        <dbReference type="EMBL" id="KRF85399.1"/>
    </source>
</evidence>
<dbReference type="SMR" id="A0A0Q9WSY9"/>
<dbReference type="CDD" id="cd16518">
    <property type="entry name" value="RING-HC_MEX3"/>
    <property type="match status" value="1"/>
</dbReference>
<keyword evidence="5 10" id="KW-0479">Metal-binding</keyword>
<dbReference type="SMART" id="SM00322">
    <property type="entry name" value="KH"/>
    <property type="match status" value="2"/>
</dbReference>
<dbReference type="InterPro" id="IPR047227">
    <property type="entry name" value="MEX3"/>
</dbReference>
<keyword evidence="8" id="KW-0539">Nucleus</keyword>
<keyword evidence="7 9" id="KW-0694">RNA-binding</keyword>
<dbReference type="InParanoid" id="A0A0Q9WSY9"/>
<accession>A0A0Q9WSY9</accession>
<dbReference type="InterPro" id="IPR001841">
    <property type="entry name" value="Znf_RING"/>
</dbReference>
<dbReference type="InterPro" id="IPR004088">
    <property type="entry name" value="KH_dom_type_1"/>
</dbReference>
<dbReference type="eggNOG" id="KOG2113">
    <property type="taxonomic scope" value="Eukaryota"/>
</dbReference>
<dbReference type="EMBL" id="CH940665">
    <property type="protein sequence ID" value="KRF85403.1"/>
    <property type="molecule type" value="Genomic_DNA"/>
</dbReference>
<dbReference type="PANTHER" id="PTHR23285">
    <property type="entry name" value="RING FINGER AND KH DOMAIN CONTAINING PROTEIN 1"/>
    <property type="match status" value="1"/>
</dbReference>
<organism evidence="12 16">
    <name type="scientific">Drosophila virilis</name>
    <name type="common">Fruit fly</name>
    <dbReference type="NCBI Taxonomy" id="7244"/>
    <lineage>
        <taxon>Eukaryota</taxon>
        <taxon>Metazoa</taxon>
        <taxon>Ecdysozoa</taxon>
        <taxon>Arthropoda</taxon>
        <taxon>Hexapoda</taxon>
        <taxon>Insecta</taxon>
        <taxon>Pterygota</taxon>
        <taxon>Neoptera</taxon>
        <taxon>Endopterygota</taxon>
        <taxon>Diptera</taxon>
        <taxon>Brachycera</taxon>
        <taxon>Muscomorpha</taxon>
        <taxon>Ephydroidea</taxon>
        <taxon>Drosophilidae</taxon>
        <taxon>Drosophila</taxon>
    </lineage>
</organism>
<dbReference type="Gene3D" id="3.30.1370.10">
    <property type="entry name" value="K Homology domain, type 1"/>
    <property type="match status" value="2"/>
</dbReference>
<evidence type="ECO:0000256" key="3">
    <source>
        <dbReference type="ARBA" id="ARBA00022490"/>
    </source>
</evidence>
<keyword evidence="3" id="KW-0963">Cytoplasm</keyword>
<dbReference type="InterPro" id="IPR047228">
    <property type="entry name" value="KH-I_MEX3_rpt1"/>
</dbReference>
<evidence type="ECO:0000256" key="10">
    <source>
        <dbReference type="PROSITE-ProRule" id="PRU00175"/>
    </source>
</evidence>
<reference evidence="12" key="2">
    <citation type="journal article" date="2008" name="Bioinformatics">
        <title>Assembly reconciliation.</title>
        <authorList>
            <person name="Zimin A.V."/>
            <person name="Smith D.R."/>
            <person name="Sutton G."/>
            <person name="Yorke J.A."/>
        </authorList>
    </citation>
    <scope>NUCLEOTIDE SEQUENCE</scope>
    <source>
        <strain evidence="12">TSC#15010-1051.87</strain>
    </source>
</reference>
<evidence type="ECO:0000256" key="1">
    <source>
        <dbReference type="ARBA" id="ARBA00004123"/>
    </source>
</evidence>
<sequence length="779" mass="83120">MFEAQILSKTNRYSEVSSSTIALASLPKSQISPFAINNKSSSVSSSNASGGESGIVIVDNSSVPLSAFTDPEVASEDNTNQLEKQSDSTSFIANRCSLKMSSHAAVNATAPKMLNDINMTDSIHKINPTTHTQMIEQHKVHSIPLSEDPRTLQLALELSLVGLNENNQNGYVQPMPAQNDYEMGSINVVSAAFARSEVAMHNLPLPPTTGSGLLMPSAGLEDRSKKSQNMTECVPVPSSEHVAEIVGRQGCKIKALRAKTNTYIKTPVRGEEPVFVVTGRKEDVNKAKREILSAADHFSLIRASRKPSIEGSNSGLSGNGNSGSLSVGIIARAQSGPPCLPGQITIQVRVPYRVVGLVVGPKGATIKHIQQETQTYIVTPSREKEPIFEVTGLPENVETARKQIEAHIALRTGNSTQGSENGTESLESNEFATLHTINTLTQILGDDLNTNILSSIYNSDISPNVNYADNALNVIENINISNSTTTTNAMMNAVSVHNLTKCFPNSDLVDIAPIVSTTDKNFALALSGTVNEINGQPLKTNTFRNTNSNTNVIANTNVNANANANVNGSNKTLSFCPPTSVSSGSASAQCHSISANILTRSCSSASSTASTKSTNNSANSTNSVNTPPELLNIWKNLNDSIDVDEGIGDSPSIWNLPSATTVTTASHCSPTASVSPTDSLLGEHCLNISQKVGSTFKEPCPNSSLLLQHQRTTVQTSSDKLHSTHRECFVCNEREVTTALVPCGHNMFCMDCANQICVSMESICPICHSIVYHAMRILA</sequence>
<dbReference type="EMBL" id="CH940665">
    <property type="protein sequence ID" value="KRF85399.1"/>
    <property type="molecule type" value="Genomic_DNA"/>
</dbReference>
<evidence type="ECO:0000256" key="7">
    <source>
        <dbReference type="ARBA" id="ARBA00022884"/>
    </source>
</evidence>
<dbReference type="AlphaFoldDB" id="A0A0Q9WSY9"/>
<dbReference type="CDD" id="cd22424">
    <property type="entry name" value="KH-I_MEX3_rpt2"/>
    <property type="match status" value="1"/>
</dbReference>
<dbReference type="InterPro" id="IPR004087">
    <property type="entry name" value="KH_dom"/>
</dbReference>
<evidence type="ECO:0000313" key="15">
    <source>
        <dbReference type="EMBL" id="KRF85403.1"/>
    </source>
</evidence>
<dbReference type="SMART" id="SM00184">
    <property type="entry name" value="RING"/>
    <property type="match status" value="1"/>
</dbReference>
<dbReference type="GO" id="GO:0005634">
    <property type="term" value="C:nucleus"/>
    <property type="evidence" value="ECO:0007669"/>
    <property type="project" value="UniProtKB-SubCell"/>
</dbReference>
<evidence type="ECO:0000256" key="4">
    <source>
        <dbReference type="ARBA" id="ARBA00022737"/>
    </source>
</evidence>
<dbReference type="PROSITE" id="PS50089">
    <property type="entry name" value="ZF_RING_2"/>
    <property type="match status" value="1"/>
</dbReference>
<dbReference type="PROSITE" id="PS50084">
    <property type="entry name" value="KH_TYPE_1"/>
    <property type="match status" value="2"/>
</dbReference>
<dbReference type="GO" id="GO:0010468">
    <property type="term" value="P:regulation of gene expression"/>
    <property type="evidence" value="ECO:0007669"/>
    <property type="project" value="UniProtKB-ARBA"/>
</dbReference>
<name>A0A0Q9WSY9_DROVI</name>
<dbReference type="OrthoDB" id="427410at2759"/>
<evidence type="ECO:0000256" key="8">
    <source>
        <dbReference type="ARBA" id="ARBA00023242"/>
    </source>
</evidence>
<evidence type="ECO:0000256" key="6">
    <source>
        <dbReference type="ARBA" id="ARBA00022833"/>
    </source>
</evidence>
<dbReference type="InterPro" id="IPR047226">
    <property type="entry name" value="KH-I_MEX3_rpt2"/>
</dbReference>
<evidence type="ECO:0000313" key="16">
    <source>
        <dbReference type="Proteomes" id="UP000008792"/>
    </source>
</evidence>
<dbReference type="InterPro" id="IPR036612">
    <property type="entry name" value="KH_dom_type_1_sf"/>
</dbReference>
<keyword evidence="16" id="KW-1185">Reference proteome</keyword>
<keyword evidence="5 10" id="KW-0863">Zinc-finger</keyword>
<evidence type="ECO:0000256" key="9">
    <source>
        <dbReference type="PROSITE-ProRule" id="PRU00117"/>
    </source>
</evidence>
<reference evidence="12" key="3">
    <citation type="submission" date="2015-11" db="EMBL/GenBank/DDBJ databases">
        <authorList>
            <consortium name="FlyBase"/>
        </authorList>
    </citation>
    <scope>NUCLEOTIDE SEQUENCE</scope>
    <source>
        <strain evidence="12">TSC#15010-1051.87</strain>
    </source>
</reference>
<feature type="domain" description="RING-type" evidence="11">
    <location>
        <begin position="728"/>
        <end position="768"/>
    </location>
</feature>
<evidence type="ECO:0000259" key="11">
    <source>
        <dbReference type="PROSITE" id="PS50089"/>
    </source>
</evidence>